<dbReference type="EMBL" id="JAURVH010001521">
    <property type="protein sequence ID" value="KAK5924393.1"/>
    <property type="molecule type" value="Genomic_DNA"/>
</dbReference>
<accession>A0AAN8DP66</accession>
<evidence type="ECO:0000313" key="3">
    <source>
        <dbReference type="Proteomes" id="UP001331515"/>
    </source>
</evidence>
<comment type="caution">
    <text evidence="2">The sequence shown here is derived from an EMBL/GenBank/DDBJ whole genome shotgun (WGS) entry which is preliminary data.</text>
</comment>
<evidence type="ECO:0000256" key="1">
    <source>
        <dbReference type="SAM" id="MobiDB-lite"/>
    </source>
</evidence>
<sequence length="141" mass="15413">MHPLYSLRFGEAQHPSSSSSSDPEHHHQSERKARTCPPHETHRFKAVRPYPRASAPAPSCRVACPGCPPPSRCEALFSGLVSRYLPVSPVYSPVYLLRVPSAPSIRSASLCSAAVFPCDSGRDPPHHLYSDSSATPRTVRK</sequence>
<proteinExistence type="predicted"/>
<feature type="region of interest" description="Disordered" evidence="1">
    <location>
        <begin position="1"/>
        <end position="57"/>
    </location>
</feature>
<keyword evidence="3" id="KW-1185">Reference proteome</keyword>
<feature type="compositionally biased region" description="Basic and acidic residues" evidence="1">
    <location>
        <begin position="22"/>
        <end position="43"/>
    </location>
</feature>
<evidence type="ECO:0000313" key="2">
    <source>
        <dbReference type="EMBL" id="KAK5924393.1"/>
    </source>
</evidence>
<reference evidence="2 3" key="1">
    <citation type="journal article" date="2023" name="Mol. Biol. Evol.">
        <title>Genomics of Secondarily Temperate Adaptation in the Only Non-Antarctic Icefish.</title>
        <authorList>
            <person name="Rivera-Colon A.G."/>
            <person name="Rayamajhi N."/>
            <person name="Minhas B.F."/>
            <person name="Madrigal G."/>
            <person name="Bilyk K.T."/>
            <person name="Yoon V."/>
            <person name="Hune M."/>
            <person name="Gregory S."/>
            <person name="Cheng C.H.C."/>
            <person name="Catchen J.M."/>
        </authorList>
    </citation>
    <scope>NUCLEOTIDE SEQUENCE [LARGE SCALE GENOMIC DNA]</scope>
    <source>
        <tissue evidence="2">White muscle</tissue>
    </source>
</reference>
<protein>
    <submittedName>
        <fullName evidence="2">Uncharacterized protein</fullName>
    </submittedName>
</protein>
<dbReference type="AlphaFoldDB" id="A0AAN8DP66"/>
<gene>
    <name evidence="2" type="ORF">CgunFtcFv8_001264</name>
</gene>
<feature type="compositionally biased region" description="Low complexity" evidence="1">
    <location>
        <begin position="47"/>
        <end position="57"/>
    </location>
</feature>
<dbReference type="Proteomes" id="UP001331515">
    <property type="component" value="Unassembled WGS sequence"/>
</dbReference>
<name>A0AAN8DP66_CHAGU</name>
<organism evidence="2 3">
    <name type="scientific">Champsocephalus gunnari</name>
    <name type="common">Mackerel icefish</name>
    <dbReference type="NCBI Taxonomy" id="52237"/>
    <lineage>
        <taxon>Eukaryota</taxon>
        <taxon>Metazoa</taxon>
        <taxon>Chordata</taxon>
        <taxon>Craniata</taxon>
        <taxon>Vertebrata</taxon>
        <taxon>Euteleostomi</taxon>
        <taxon>Actinopterygii</taxon>
        <taxon>Neopterygii</taxon>
        <taxon>Teleostei</taxon>
        <taxon>Neoteleostei</taxon>
        <taxon>Acanthomorphata</taxon>
        <taxon>Eupercaria</taxon>
        <taxon>Perciformes</taxon>
        <taxon>Notothenioidei</taxon>
        <taxon>Channichthyidae</taxon>
        <taxon>Champsocephalus</taxon>
    </lineage>
</organism>